<dbReference type="Pfam" id="PF20333">
    <property type="entry name" value="DUF6628"/>
    <property type="match status" value="1"/>
</dbReference>
<gene>
    <name evidence="1" type="ORF">FHS31_000880</name>
</gene>
<dbReference type="InterPro" id="IPR046736">
    <property type="entry name" value="DUF6628"/>
</dbReference>
<dbReference type="EMBL" id="JAAOZC010000002">
    <property type="protein sequence ID" value="NIJ07284.1"/>
    <property type="molecule type" value="Genomic_DNA"/>
</dbReference>
<organism evidence="1 2">
    <name type="scientific">Sphingomonas vulcanisoli</name>
    <dbReference type="NCBI Taxonomy" id="1658060"/>
    <lineage>
        <taxon>Bacteria</taxon>
        <taxon>Pseudomonadati</taxon>
        <taxon>Pseudomonadota</taxon>
        <taxon>Alphaproteobacteria</taxon>
        <taxon>Sphingomonadales</taxon>
        <taxon>Sphingomonadaceae</taxon>
        <taxon>Sphingomonas</taxon>
    </lineage>
</organism>
<accession>A0ABX0TP21</accession>
<comment type="caution">
    <text evidence="1">The sequence shown here is derived from an EMBL/GenBank/DDBJ whole genome shotgun (WGS) entry which is preliminary data.</text>
</comment>
<dbReference type="RefSeq" id="WP_167072163.1">
    <property type="nucleotide sequence ID" value="NZ_JAAOZC010000002.1"/>
</dbReference>
<evidence type="ECO:0000313" key="1">
    <source>
        <dbReference type="EMBL" id="NIJ07284.1"/>
    </source>
</evidence>
<protein>
    <submittedName>
        <fullName evidence="1">Uncharacterized protein</fullName>
    </submittedName>
</protein>
<evidence type="ECO:0000313" key="2">
    <source>
        <dbReference type="Proteomes" id="UP000727456"/>
    </source>
</evidence>
<keyword evidence="2" id="KW-1185">Reference proteome</keyword>
<reference evidence="1 2" key="1">
    <citation type="submission" date="2020-03" db="EMBL/GenBank/DDBJ databases">
        <title>Genomic Encyclopedia of Type Strains, Phase III (KMG-III): the genomes of soil and plant-associated and newly described type strains.</title>
        <authorList>
            <person name="Whitman W."/>
        </authorList>
    </citation>
    <scope>NUCLEOTIDE SEQUENCE [LARGE SCALE GENOMIC DNA]</scope>
    <source>
        <strain evidence="1 2">CECT 8804</strain>
    </source>
</reference>
<proteinExistence type="predicted"/>
<dbReference type="Proteomes" id="UP000727456">
    <property type="component" value="Unassembled WGS sequence"/>
</dbReference>
<name>A0ABX0TP21_9SPHN</name>
<sequence>MLIPPSARLVADAPDCPYPRLALFAVRRMAAGGIGDAFAAQAFISAFGVDFRRPLLLMRTFMTEMARISARTIAVAPCCCPRITAAENAILTAFGLAINDPSEADVLLAHLLGTVSCPSVTETARTVAASFADCGMPLTEAC</sequence>